<feature type="coiled-coil region" evidence="1">
    <location>
        <begin position="88"/>
        <end position="129"/>
    </location>
</feature>
<keyword evidence="2" id="KW-0812">Transmembrane</keyword>
<proteinExistence type="predicted"/>
<dbReference type="InterPro" id="IPR006668">
    <property type="entry name" value="Mg_transptr_MgtE_intracell_dom"/>
</dbReference>
<reference evidence="4 5" key="1">
    <citation type="submission" date="2017-10" db="EMBL/GenBank/DDBJ databases">
        <title>Bacillus sp. nov., a halophilic bacterium isolated from a Keqin Lake.</title>
        <authorList>
            <person name="Wang H."/>
        </authorList>
    </citation>
    <scope>NUCLEOTIDE SEQUENCE [LARGE SCALE GENOMIC DNA]</scope>
    <source>
        <strain evidence="4 5">KCTC 13187</strain>
    </source>
</reference>
<dbReference type="Pfam" id="PF03448">
    <property type="entry name" value="MgtE_N"/>
    <property type="match status" value="1"/>
</dbReference>
<dbReference type="EMBL" id="PDOE01000001">
    <property type="protein sequence ID" value="RKL68996.1"/>
    <property type="molecule type" value="Genomic_DNA"/>
</dbReference>
<gene>
    <name evidence="4" type="ORF">CR203_02865</name>
</gene>
<dbReference type="AlphaFoldDB" id="A0A3A9KX23"/>
<evidence type="ECO:0000259" key="3">
    <source>
        <dbReference type="Pfam" id="PF03448"/>
    </source>
</evidence>
<dbReference type="InterPro" id="IPR038076">
    <property type="entry name" value="MgtE_N_sf"/>
</dbReference>
<comment type="caution">
    <text evidence="4">The sequence shown here is derived from an EMBL/GenBank/DDBJ whole genome shotgun (WGS) entry which is preliminary data.</text>
</comment>
<keyword evidence="1" id="KW-0175">Coiled coil</keyword>
<dbReference type="SUPFAM" id="SSF158791">
    <property type="entry name" value="MgtE N-terminal domain-like"/>
    <property type="match status" value="1"/>
</dbReference>
<name>A0A3A9KX23_9BACI</name>
<evidence type="ECO:0000313" key="5">
    <source>
        <dbReference type="Proteomes" id="UP000281498"/>
    </source>
</evidence>
<evidence type="ECO:0000256" key="2">
    <source>
        <dbReference type="SAM" id="Phobius"/>
    </source>
</evidence>
<keyword evidence="2" id="KW-0472">Membrane</keyword>
<sequence>MKSGETMSKNKPKESGQSKFLVFFMVILIPAVFALILAVVLAFYFGFGDQLQRLASVLPFIEEPQEEMEDASESGEESEEGISDEEYILQLENENETYLQEITRIESELNSKDEEIVSLQEELVTIQSEDLGIEGEEPENDTTDINDIVKTLEEMTSSKAADIIGEIPQDEAITYLRIMQVNSRSEILSKMDAEAAAGLLSEMSN</sequence>
<feature type="transmembrane region" description="Helical" evidence="2">
    <location>
        <begin position="20"/>
        <end position="47"/>
    </location>
</feature>
<dbReference type="Gene3D" id="1.25.60.10">
    <property type="entry name" value="MgtE N-terminal domain-like"/>
    <property type="match status" value="1"/>
</dbReference>
<feature type="domain" description="Magnesium transporter MgtE intracellular" evidence="3">
    <location>
        <begin position="145"/>
        <end position="204"/>
    </location>
</feature>
<accession>A0A3A9KX23</accession>
<keyword evidence="5" id="KW-1185">Reference proteome</keyword>
<dbReference type="Proteomes" id="UP000281498">
    <property type="component" value="Unassembled WGS sequence"/>
</dbReference>
<evidence type="ECO:0000313" key="4">
    <source>
        <dbReference type="EMBL" id="RKL68996.1"/>
    </source>
</evidence>
<evidence type="ECO:0000256" key="1">
    <source>
        <dbReference type="SAM" id="Coils"/>
    </source>
</evidence>
<keyword evidence="2" id="KW-1133">Transmembrane helix</keyword>
<protein>
    <recommendedName>
        <fullName evidence="3">Magnesium transporter MgtE intracellular domain-containing protein</fullName>
    </recommendedName>
</protein>
<organism evidence="4 5">
    <name type="scientific">Salipaludibacillus neizhouensis</name>
    <dbReference type="NCBI Taxonomy" id="885475"/>
    <lineage>
        <taxon>Bacteria</taxon>
        <taxon>Bacillati</taxon>
        <taxon>Bacillota</taxon>
        <taxon>Bacilli</taxon>
        <taxon>Bacillales</taxon>
        <taxon>Bacillaceae</taxon>
    </lineage>
</organism>
<dbReference type="OrthoDB" id="2888242at2"/>